<organism evidence="1 2">
    <name type="scientific">Zarea fungicola</name>
    <dbReference type="NCBI Taxonomy" id="93591"/>
    <lineage>
        <taxon>Eukaryota</taxon>
        <taxon>Fungi</taxon>
        <taxon>Dikarya</taxon>
        <taxon>Ascomycota</taxon>
        <taxon>Pezizomycotina</taxon>
        <taxon>Sordariomycetes</taxon>
        <taxon>Hypocreomycetidae</taxon>
        <taxon>Hypocreales</taxon>
        <taxon>Cordycipitaceae</taxon>
        <taxon>Zarea</taxon>
    </lineage>
</organism>
<protein>
    <submittedName>
        <fullName evidence="1">Uncharacterized protein</fullName>
    </submittedName>
</protein>
<accession>A0ACC1N7L3</accession>
<evidence type="ECO:0000313" key="1">
    <source>
        <dbReference type="EMBL" id="KAJ2974851.1"/>
    </source>
</evidence>
<name>A0ACC1N7L3_9HYPO</name>
<comment type="caution">
    <text evidence="1">The sequence shown here is derived from an EMBL/GenBank/DDBJ whole genome shotgun (WGS) entry which is preliminary data.</text>
</comment>
<dbReference type="Proteomes" id="UP001143910">
    <property type="component" value="Unassembled WGS sequence"/>
</dbReference>
<dbReference type="EMBL" id="JANJQO010000779">
    <property type="protein sequence ID" value="KAJ2974851.1"/>
    <property type="molecule type" value="Genomic_DNA"/>
</dbReference>
<sequence length="235" mass="26617">MEQPVGEKVSVEPAQLPTGIELHGKYTGLRKLEASHAPSLFKHLGGKENFWRWTYMMTSGFATAQDCSESVKTWAAKTDPFYYAVYDRPLSDPTAEPVGLLAFLAVFPDHRRIEIGSVILGGTLVKTRQATESFYLFIKHAIEDLGYQRVEWKANHLNAPSLAAAARLGFTFEGIFRKHMIIKGRRRDTAWFSITDDEWPAIKAGFVAWLDQDNFDESGKQKRSLQKCRESDEKA</sequence>
<evidence type="ECO:0000313" key="2">
    <source>
        <dbReference type="Proteomes" id="UP001143910"/>
    </source>
</evidence>
<reference evidence="1" key="1">
    <citation type="submission" date="2022-08" db="EMBL/GenBank/DDBJ databases">
        <title>Genome Sequence of Lecanicillium fungicola.</title>
        <authorList>
            <person name="Buettner E."/>
        </authorList>
    </citation>
    <scope>NUCLEOTIDE SEQUENCE</scope>
    <source>
        <strain evidence="1">Babe33</strain>
    </source>
</reference>
<keyword evidence="2" id="KW-1185">Reference proteome</keyword>
<gene>
    <name evidence="1" type="ORF">NQ176_g5839</name>
</gene>
<proteinExistence type="predicted"/>